<dbReference type="GO" id="GO:0016887">
    <property type="term" value="F:ATP hydrolysis activity"/>
    <property type="evidence" value="ECO:0007669"/>
    <property type="project" value="InterPro"/>
</dbReference>
<keyword evidence="9" id="KW-1185">Reference proteome</keyword>
<dbReference type="Pfam" id="PF00583">
    <property type="entry name" value="Acetyltransf_1"/>
    <property type="match status" value="1"/>
</dbReference>
<dbReference type="InterPro" id="IPR003593">
    <property type="entry name" value="AAA+_ATPase"/>
</dbReference>
<name>A0A7M4BQ89_9MICC</name>
<evidence type="ECO:0000256" key="4">
    <source>
        <dbReference type="ARBA" id="ARBA00022840"/>
    </source>
</evidence>
<evidence type="ECO:0000259" key="6">
    <source>
        <dbReference type="PROSITE" id="PS50893"/>
    </source>
</evidence>
<accession>A0A7M4BQ89</accession>
<dbReference type="NCBIfam" id="NF008453">
    <property type="entry name" value="PRK11308.1"/>
    <property type="match status" value="2"/>
</dbReference>
<dbReference type="PROSITE" id="PS00211">
    <property type="entry name" value="ABC_TRANSPORTER_1"/>
    <property type="match status" value="2"/>
</dbReference>
<dbReference type="InterPro" id="IPR016181">
    <property type="entry name" value="Acyl_CoA_acyltransferase"/>
</dbReference>
<dbReference type="Gene3D" id="3.40.630.30">
    <property type="match status" value="1"/>
</dbReference>
<reference evidence="8 9" key="1">
    <citation type="submission" date="2019-12" db="EMBL/GenBank/DDBJ databases">
        <authorList>
            <person name="Li J."/>
            <person name="Shi Y."/>
            <person name="Xu G."/>
            <person name="Xiao D."/>
            <person name="Ran X."/>
        </authorList>
    </citation>
    <scope>NUCLEOTIDE SEQUENCE [LARGE SCALE GENOMIC DNA]</scope>
    <source>
        <strain evidence="8 9">JCM 15915</strain>
    </source>
</reference>
<dbReference type="SMART" id="SM00382">
    <property type="entry name" value="AAA"/>
    <property type="match status" value="2"/>
</dbReference>
<evidence type="ECO:0000313" key="9">
    <source>
        <dbReference type="Proteomes" id="UP000462152"/>
    </source>
</evidence>
<keyword evidence="8" id="KW-0808">Transferase</keyword>
<dbReference type="GO" id="GO:0055085">
    <property type="term" value="P:transmembrane transport"/>
    <property type="evidence" value="ECO:0007669"/>
    <property type="project" value="UniProtKB-ARBA"/>
</dbReference>
<feature type="region of interest" description="Disordered" evidence="5">
    <location>
        <begin position="575"/>
        <end position="596"/>
    </location>
</feature>
<evidence type="ECO:0000256" key="2">
    <source>
        <dbReference type="ARBA" id="ARBA00022448"/>
    </source>
</evidence>
<dbReference type="CDD" id="cd04301">
    <property type="entry name" value="NAT_SF"/>
    <property type="match status" value="1"/>
</dbReference>
<dbReference type="CDD" id="cd03257">
    <property type="entry name" value="ABC_NikE_OppD_transporters"/>
    <property type="match status" value="2"/>
</dbReference>
<dbReference type="PANTHER" id="PTHR43776">
    <property type="entry name" value="TRANSPORT ATP-BINDING PROTEIN"/>
    <property type="match status" value="1"/>
</dbReference>
<dbReference type="SUPFAM" id="SSF52540">
    <property type="entry name" value="P-loop containing nucleoside triphosphate hydrolases"/>
    <property type="match status" value="2"/>
</dbReference>
<feature type="domain" description="ABC transporter" evidence="6">
    <location>
        <begin position="330"/>
        <end position="573"/>
    </location>
</feature>
<dbReference type="NCBIfam" id="NF007739">
    <property type="entry name" value="PRK10419.1"/>
    <property type="match status" value="2"/>
</dbReference>
<dbReference type="PROSITE" id="PS51186">
    <property type="entry name" value="GNAT"/>
    <property type="match status" value="1"/>
</dbReference>
<dbReference type="RefSeq" id="WP_129315870.1">
    <property type="nucleotide sequence ID" value="NZ_NOIQ01000013.1"/>
</dbReference>
<dbReference type="EMBL" id="WOGT01000015">
    <property type="protein sequence ID" value="MUN56091.1"/>
    <property type="molecule type" value="Genomic_DNA"/>
</dbReference>
<dbReference type="GO" id="GO:0015833">
    <property type="term" value="P:peptide transport"/>
    <property type="evidence" value="ECO:0007669"/>
    <property type="project" value="InterPro"/>
</dbReference>
<dbReference type="PROSITE" id="PS50893">
    <property type="entry name" value="ABC_TRANSPORTER_2"/>
    <property type="match status" value="2"/>
</dbReference>
<dbReference type="AlphaFoldDB" id="A0A7M4BQ89"/>
<feature type="domain" description="ABC transporter" evidence="6">
    <location>
        <begin position="32"/>
        <end position="279"/>
    </location>
</feature>
<dbReference type="Pfam" id="PF08352">
    <property type="entry name" value="oligo_HPY"/>
    <property type="match status" value="1"/>
</dbReference>
<evidence type="ECO:0000256" key="3">
    <source>
        <dbReference type="ARBA" id="ARBA00022741"/>
    </source>
</evidence>
<proteinExistence type="inferred from homology"/>
<evidence type="ECO:0000313" key="8">
    <source>
        <dbReference type="EMBL" id="MUN56091.1"/>
    </source>
</evidence>
<feature type="region of interest" description="Disordered" evidence="5">
    <location>
        <begin position="1"/>
        <end position="22"/>
    </location>
</feature>
<evidence type="ECO:0000259" key="7">
    <source>
        <dbReference type="PROSITE" id="PS51186"/>
    </source>
</evidence>
<keyword evidence="2" id="KW-0813">Transport</keyword>
<dbReference type="Proteomes" id="UP000462152">
    <property type="component" value="Unassembled WGS sequence"/>
</dbReference>
<protein>
    <submittedName>
        <fullName evidence="8">GNAT family N-acetyltransferase</fullName>
    </submittedName>
</protein>
<dbReference type="InterPro" id="IPR003439">
    <property type="entry name" value="ABC_transporter-like_ATP-bd"/>
</dbReference>
<dbReference type="InterPro" id="IPR013563">
    <property type="entry name" value="Oligopep_ABC_C"/>
</dbReference>
<feature type="domain" description="N-acetyltransferase" evidence="7">
    <location>
        <begin position="610"/>
        <end position="750"/>
    </location>
</feature>
<feature type="compositionally biased region" description="Low complexity" evidence="5">
    <location>
        <begin position="1"/>
        <end position="10"/>
    </location>
</feature>
<dbReference type="PANTHER" id="PTHR43776:SF7">
    <property type="entry name" value="D,D-DIPEPTIDE TRANSPORT ATP-BINDING PROTEIN DDPF-RELATED"/>
    <property type="match status" value="1"/>
</dbReference>
<dbReference type="GO" id="GO:0016747">
    <property type="term" value="F:acyltransferase activity, transferring groups other than amino-acyl groups"/>
    <property type="evidence" value="ECO:0007669"/>
    <property type="project" value="InterPro"/>
</dbReference>
<dbReference type="InterPro" id="IPR000182">
    <property type="entry name" value="GNAT_dom"/>
</dbReference>
<dbReference type="GO" id="GO:0005524">
    <property type="term" value="F:ATP binding"/>
    <property type="evidence" value="ECO:0007669"/>
    <property type="project" value="UniProtKB-KW"/>
</dbReference>
<evidence type="ECO:0000256" key="1">
    <source>
        <dbReference type="ARBA" id="ARBA00005417"/>
    </source>
</evidence>
<dbReference type="Gene3D" id="3.40.50.300">
    <property type="entry name" value="P-loop containing nucleotide triphosphate hydrolases"/>
    <property type="match status" value="2"/>
</dbReference>
<gene>
    <name evidence="8" type="ORF">GMA10_12880</name>
</gene>
<keyword evidence="3" id="KW-0547">Nucleotide-binding</keyword>
<dbReference type="InterPro" id="IPR017871">
    <property type="entry name" value="ABC_transporter-like_CS"/>
</dbReference>
<organism evidence="8 9">
    <name type="scientific">Rothia koreensis</name>
    <dbReference type="NCBI Taxonomy" id="592378"/>
    <lineage>
        <taxon>Bacteria</taxon>
        <taxon>Bacillati</taxon>
        <taxon>Actinomycetota</taxon>
        <taxon>Actinomycetes</taxon>
        <taxon>Micrococcales</taxon>
        <taxon>Micrococcaceae</taxon>
        <taxon>Rothia</taxon>
    </lineage>
</organism>
<comment type="similarity">
    <text evidence="1">Belongs to the ABC transporter superfamily.</text>
</comment>
<dbReference type="InterPro" id="IPR050319">
    <property type="entry name" value="ABC_transp_ATP-bind"/>
</dbReference>
<dbReference type="InterPro" id="IPR027417">
    <property type="entry name" value="P-loop_NTPase"/>
</dbReference>
<comment type="caution">
    <text evidence="8">The sequence shown here is derived from an EMBL/GenBank/DDBJ whole genome shotgun (WGS) entry which is preliminary data.</text>
</comment>
<sequence>MSRAPVAIAPAPAPSAPPFHDAEATDQEKPLLDVRNLTVAYGDKTVVRDVSFSVPTGGTLALIGESGSGKSTIARAVLRLLAGRKASATGQIDIGGEDTTALSDQAFLRLRGRVLGFVPQDPSNSLNPVRTIGSQALEAAALVTTARTGALRRRLVLEALERVGLPDPERVFESFPHQLSGGQLQRVLIALAIIPGPDLIVADEPTSALDATVQQQILDLLASLRQELGLGILLITHDLAVAAEQADDVVVLRDGRIQESGPTARVFATPATTYTRKLQADAPGLHPHRFDEIREARDKKLLDGADDESGKAQGALPHRGAAPVEPPVRVELRGVSRSFHTQNRSVRALEDVSFSVQRGRTHALVGESGSGKSTAARILLGLEVPDAGSILIDDRPVQVNDSRELRALRRNLQIVYQNPYTSLNPRFTVGRIVREPLDLYRAGDPSTRRQQVRWALEAVHLSAELASRRASELSGGQRQRVAIARALVLRPEVLVLDEPTSALDVTVQASILEVLAKLQRDLGLTYLFISHDLGVVRQFADTMTVLRRGQVVESGRVTNVFTSPGDDYTRRLISSIPARRHEAEAPTPKAPSKERDAERITWVHTDWDDERVSDLQRSMREEIDPRYAALREAGSPPAMVPQRKDVAEVVLALVDDVPAATGTLHRLPDRWEVKRLFVDPSHRGLGLARQTLARVEQAARDRGATKIYLQTGNRQPEAISLYQREGWIRTDVYEPYDPDDGISVCFYKEL</sequence>
<keyword evidence="4" id="KW-0067">ATP-binding</keyword>
<dbReference type="Pfam" id="PF00005">
    <property type="entry name" value="ABC_tran"/>
    <property type="match status" value="2"/>
</dbReference>
<dbReference type="SUPFAM" id="SSF55729">
    <property type="entry name" value="Acyl-CoA N-acyltransferases (Nat)"/>
    <property type="match status" value="1"/>
</dbReference>
<evidence type="ECO:0000256" key="5">
    <source>
        <dbReference type="SAM" id="MobiDB-lite"/>
    </source>
</evidence>
<dbReference type="OrthoDB" id="4008250at2"/>